<dbReference type="AlphaFoldDB" id="A0A1S2XG19"/>
<keyword evidence="3 6" id="KW-0479">Metal-binding</keyword>
<evidence type="ECO:0000256" key="5">
    <source>
        <dbReference type="ARBA" id="ARBA00023004"/>
    </source>
</evidence>
<name>A0A1S2XG19_CICAR</name>
<accession>A0A1S2XG19</accession>
<dbReference type="PaxDb" id="3827-XP_004488811.1"/>
<evidence type="ECO:0000313" key="9">
    <source>
        <dbReference type="RefSeq" id="XP_004488811.1"/>
    </source>
</evidence>
<evidence type="ECO:0000256" key="1">
    <source>
        <dbReference type="ARBA" id="ARBA00001962"/>
    </source>
</evidence>
<feature type="domain" description="Fe2OG dioxygenase" evidence="7">
    <location>
        <begin position="220"/>
        <end position="322"/>
    </location>
</feature>
<evidence type="ECO:0000313" key="8">
    <source>
        <dbReference type="Proteomes" id="UP000087171"/>
    </source>
</evidence>
<dbReference type="RefSeq" id="XP_004488811.1">
    <property type="nucleotide sequence ID" value="XM_004488754.3"/>
</dbReference>
<dbReference type="OrthoDB" id="288590at2759"/>
<dbReference type="Proteomes" id="UP000087171">
    <property type="component" value="Chromosome Ca1"/>
</dbReference>
<comment type="cofactor">
    <cofactor evidence="1">
        <name>Fe cation</name>
        <dbReference type="ChEBI" id="CHEBI:24875"/>
    </cofactor>
</comment>
<dbReference type="InterPro" id="IPR005123">
    <property type="entry name" value="Oxoglu/Fe-dep_dioxygenase_dom"/>
</dbReference>
<sequence>MDFTTTDEIASKFKFNSGRLHELKAFDDTKAGVKGLVDEGVIKIPTLFHHPPDKFEKATNSSNTQHNLIPVIDFANIGKDSITRQEIISKVKEASETWGFFQLVNHGIPLSVLEDMKDGVLRFYEQDFEVKKELYSRDQTRSLIYNSNFDLYSNSPALNWRDTFACHLAPNTPKPEDFPVVCRDILLEYGEHIMKLGMTVFELLSEALGLDKDHVKNLGCSEGIMLLCHYYPACPEPELTMGTTKHSDNSFLTLLLQDHIGGLQVLHKDKWFDIPPIPEALVVNIGDLLQLVTNDKFKSVEHRVLANSIGPRISVACFFMADHRSKEKLYGPIKELLSQDNPPRYRETNFADYVDYYKAKGLDGTSSLQHFKL</sequence>
<dbReference type="InterPro" id="IPR044861">
    <property type="entry name" value="IPNS-like_FE2OG_OXY"/>
</dbReference>
<evidence type="ECO:0000259" key="7">
    <source>
        <dbReference type="PROSITE" id="PS51471"/>
    </source>
</evidence>
<dbReference type="PANTHER" id="PTHR10209:SF836">
    <property type="entry name" value="2OG-FE(II) OXYGENASE FAMILY OXIDOREDUCTASE"/>
    <property type="match status" value="1"/>
</dbReference>
<evidence type="ECO:0000256" key="2">
    <source>
        <dbReference type="ARBA" id="ARBA00008056"/>
    </source>
</evidence>
<dbReference type="Pfam" id="PF03171">
    <property type="entry name" value="2OG-FeII_Oxy"/>
    <property type="match status" value="1"/>
</dbReference>
<gene>
    <name evidence="9" type="primary">LOC101494221</name>
</gene>
<dbReference type="FunFam" id="2.60.120.330:FF:000005">
    <property type="entry name" value="1-aminocyclopropane-1-carboxylate oxidase homolog 1"/>
    <property type="match status" value="1"/>
</dbReference>
<reference evidence="8" key="1">
    <citation type="journal article" date="2013" name="Nat. Biotechnol.">
        <title>Draft genome sequence of chickpea (Cicer arietinum) provides a resource for trait improvement.</title>
        <authorList>
            <person name="Varshney R.K."/>
            <person name="Song C."/>
            <person name="Saxena R.K."/>
            <person name="Azam S."/>
            <person name="Yu S."/>
            <person name="Sharpe A.G."/>
            <person name="Cannon S."/>
            <person name="Baek J."/>
            <person name="Rosen B.D."/>
            <person name="Tar'an B."/>
            <person name="Millan T."/>
            <person name="Zhang X."/>
            <person name="Ramsay L.D."/>
            <person name="Iwata A."/>
            <person name="Wang Y."/>
            <person name="Nelson W."/>
            <person name="Farmer A.D."/>
            <person name="Gaur P.M."/>
            <person name="Soderlund C."/>
            <person name="Penmetsa R.V."/>
            <person name="Xu C."/>
            <person name="Bharti A.K."/>
            <person name="He W."/>
            <person name="Winter P."/>
            <person name="Zhao S."/>
            <person name="Hane J.K."/>
            <person name="Carrasquilla-Garcia N."/>
            <person name="Condie J.A."/>
            <person name="Upadhyaya H.D."/>
            <person name="Luo M.C."/>
            <person name="Thudi M."/>
            <person name="Gowda C.L."/>
            <person name="Singh N.P."/>
            <person name="Lichtenzveig J."/>
            <person name="Gali K.K."/>
            <person name="Rubio J."/>
            <person name="Nadarajan N."/>
            <person name="Dolezel J."/>
            <person name="Bansal K.C."/>
            <person name="Xu X."/>
            <person name="Edwards D."/>
            <person name="Zhang G."/>
            <person name="Kahl G."/>
            <person name="Gil J."/>
            <person name="Singh K.B."/>
            <person name="Datta S.K."/>
            <person name="Jackson S.A."/>
            <person name="Wang J."/>
            <person name="Cook D.R."/>
        </authorList>
    </citation>
    <scope>NUCLEOTIDE SEQUENCE [LARGE SCALE GENOMIC DNA]</scope>
    <source>
        <strain evidence="8">cv. CDC Frontier</strain>
    </source>
</reference>
<dbReference type="InterPro" id="IPR027443">
    <property type="entry name" value="IPNS-like_sf"/>
</dbReference>
<dbReference type="Pfam" id="PF14226">
    <property type="entry name" value="DIOX_N"/>
    <property type="match status" value="1"/>
</dbReference>
<proteinExistence type="inferred from homology"/>
<keyword evidence="5 6" id="KW-0408">Iron</keyword>
<dbReference type="PANTHER" id="PTHR10209">
    <property type="entry name" value="OXIDOREDUCTASE, 2OG-FE II OXYGENASE FAMILY PROTEIN"/>
    <property type="match status" value="1"/>
</dbReference>
<reference evidence="9" key="2">
    <citation type="submission" date="2025-08" db="UniProtKB">
        <authorList>
            <consortium name="RefSeq"/>
        </authorList>
    </citation>
    <scope>IDENTIFICATION</scope>
    <source>
        <tissue evidence="9">Etiolated seedlings</tissue>
    </source>
</reference>
<keyword evidence="8" id="KW-1185">Reference proteome</keyword>
<evidence type="ECO:0000256" key="4">
    <source>
        <dbReference type="ARBA" id="ARBA00023002"/>
    </source>
</evidence>
<keyword evidence="4 6" id="KW-0560">Oxidoreductase</keyword>
<dbReference type="GO" id="GO:0051213">
    <property type="term" value="F:dioxygenase activity"/>
    <property type="evidence" value="ECO:0007669"/>
    <property type="project" value="UniProtKB-ARBA"/>
</dbReference>
<dbReference type="KEGG" id="cam:101494221"/>
<dbReference type="SUPFAM" id="SSF51197">
    <property type="entry name" value="Clavaminate synthase-like"/>
    <property type="match status" value="1"/>
</dbReference>
<dbReference type="PROSITE" id="PS51471">
    <property type="entry name" value="FE2OG_OXY"/>
    <property type="match status" value="1"/>
</dbReference>
<comment type="similarity">
    <text evidence="2 6">Belongs to the iron/ascorbate-dependent oxidoreductase family.</text>
</comment>
<dbReference type="eggNOG" id="KOG0143">
    <property type="taxonomic scope" value="Eukaryota"/>
</dbReference>
<evidence type="ECO:0000256" key="6">
    <source>
        <dbReference type="RuleBase" id="RU003682"/>
    </source>
</evidence>
<dbReference type="InterPro" id="IPR026992">
    <property type="entry name" value="DIOX_N"/>
</dbReference>
<dbReference type="GeneID" id="101494221"/>
<organism evidence="8 9">
    <name type="scientific">Cicer arietinum</name>
    <name type="common">Chickpea</name>
    <name type="synonym">Garbanzo</name>
    <dbReference type="NCBI Taxonomy" id="3827"/>
    <lineage>
        <taxon>Eukaryota</taxon>
        <taxon>Viridiplantae</taxon>
        <taxon>Streptophyta</taxon>
        <taxon>Embryophyta</taxon>
        <taxon>Tracheophyta</taxon>
        <taxon>Spermatophyta</taxon>
        <taxon>Magnoliopsida</taxon>
        <taxon>eudicotyledons</taxon>
        <taxon>Gunneridae</taxon>
        <taxon>Pentapetalae</taxon>
        <taxon>rosids</taxon>
        <taxon>fabids</taxon>
        <taxon>Fabales</taxon>
        <taxon>Fabaceae</taxon>
        <taxon>Papilionoideae</taxon>
        <taxon>50 kb inversion clade</taxon>
        <taxon>NPAAA clade</taxon>
        <taxon>Hologalegina</taxon>
        <taxon>IRL clade</taxon>
        <taxon>Cicereae</taxon>
        <taxon>Cicer</taxon>
    </lineage>
</organism>
<dbReference type="GO" id="GO:0046872">
    <property type="term" value="F:metal ion binding"/>
    <property type="evidence" value="ECO:0007669"/>
    <property type="project" value="UniProtKB-KW"/>
</dbReference>
<evidence type="ECO:0000256" key="3">
    <source>
        <dbReference type="ARBA" id="ARBA00022723"/>
    </source>
</evidence>
<protein>
    <submittedName>
        <fullName evidence="9">1-aminocyclopropane-1-carboxylate oxidase homolog 1-like</fullName>
    </submittedName>
</protein>
<dbReference type="Gene3D" id="2.60.120.330">
    <property type="entry name" value="B-lactam Antibiotic, Isopenicillin N Synthase, Chain"/>
    <property type="match status" value="1"/>
</dbReference>